<name>A0A7X3LRB8_9HYPH</name>
<gene>
    <name evidence="3" type="ORF">GR183_02025</name>
</gene>
<dbReference type="GO" id="GO:0046872">
    <property type="term" value="F:metal ion binding"/>
    <property type="evidence" value="ECO:0007669"/>
    <property type="project" value="UniProtKB-KW"/>
</dbReference>
<evidence type="ECO:0000259" key="2">
    <source>
        <dbReference type="PROSITE" id="PS51819"/>
    </source>
</evidence>
<dbReference type="PANTHER" id="PTHR21366:SF22">
    <property type="entry name" value="VOC DOMAIN-CONTAINING PROTEIN"/>
    <property type="match status" value="1"/>
</dbReference>
<dbReference type="PANTHER" id="PTHR21366">
    <property type="entry name" value="GLYOXALASE FAMILY PROTEIN"/>
    <property type="match status" value="1"/>
</dbReference>
<proteinExistence type="predicted"/>
<dbReference type="Pfam" id="PF00903">
    <property type="entry name" value="Glyoxalase"/>
    <property type="match status" value="1"/>
</dbReference>
<dbReference type="SUPFAM" id="SSF54593">
    <property type="entry name" value="Glyoxalase/Bleomycin resistance protein/Dihydroxybiphenyl dioxygenase"/>
    <property type="match status" value="1"/>
</dbReference>
<dbReference type="InterPro" id="IPR037523">
    <property type="entry name" value="VOC_core"/>
</dbReference>
<reference evidence="3 4" key="1">
    <citation type="submission" date="2019-12" db="EMBL/GenBank/DDBJ databases">
        <authorList>
            <person name="Li M."/>
        </authorList>
    </citation>
    <scope>NUCLEOTIDE SEQUENCE [LARGE SCALE GENOMIC DNA]</scope>
    <source>
        <strain evidence="3 4">GBMRC 2046</strain>
    </source>
</reference>
<feature type="domain" description="VOC" evidence="2">
    <location>
        <begin position="5"/>
        <end position="133"/>
    </location>
</feature>
<keyword evidence="1" id="KW-0479">Metal-binding</keyword>
<dbReference type="GO" id="GO:0004462">
    <property type="term" value="F:lactoylglutathione lyase activity"/>
    <property type="evidence" value="ECO:0007669"/>
    <property type="project" value="InterPro"/>
</dbReference>
<keyword evidence="4" id="KW-1185">Reference proteome</keyword>
<dbReference type="PROSITE" id="PS51819">
    <property type="entry name" value="VOC"/>
    <property type="match status" value="1"/>
</dbReference>
<dbReference type="EMBL" id="WUMV01000001">
    <property type="protein sequence ID" value="MXN63668.1"/>
    <property type="molecule type" value="Genomic_DNA"/>
</dbReference>
<keyword evidence="3" id="KW-0456">Lyase</keyword>
<organism evidence="3 4">
    <name type="scientific">Stappia sediminis</name>
    <dbReference type="NCBI Taxonomy" id="2692190"/>
    <lineage>
        <taxon>Bacteria</taxon>
        <taxon>Pseudomonadati</taxon>
        <taxon>Pseudomonadota</taxon>
        <taxon>Alphaproteobacteria</taxon>
        <taxon>Hyphomicrobiales</taxon>
        <taxon>Stappiaceae</taxon>
        <taxon>Stappia</taxon>
    </lineage>
</organism>
<accession>A0A7X3LRB8</accession>
<dbReference type="Proteomes" id="UP000433101">
    <property type="component" value="Unassembled WGS sequence"/>
</dbReference>
<dbReference type="InterPro" id="IPR050383">
    <property type="entry name" value="GlyoxalaseI/FosfomycinResist"/>
</dbReference>
<dbReference type="PROSITE" id="PS00934">
    <property type="entry name" value="GLYOXALASE_I_1"/>
    <property type="match status" value="1"/>
</dbReference>
<dbReference type="AlphaFoldDB" id="A0A7X3LRB8"/>
<dbReference type="InterPro" id="IPR029068">
    <property type="entry name" value="Glyas_Bleomycin-R_OHBP_Dase"/>
</dbReference>
<evidence type="ECO:0000313" key="3">
    <source>
        <dbReference type="EMBL" id="MXN63668.1"/>
    </source>
</evidence>
<evidence type="ECO:0000313" key="4">
    <source>
        <dbReference type="Proteomes" id="UP000433101"/>
    </source>
</evidence>
<dbReference type="Gene3D" id="3.10.180.10">
    <property type="entry name" value="2,3-Dihydroxybiphenyl 1,2-Dioxygenase, domain 1"/>
    <property type="match status" value="1"/>
</dbReference>
<sequence length="135" mass="15000">MPKLLLHHVSLPVRDVELSAAFYEDLFGLTRLPRPPFGIPGVWFGCGDRQIHLVANPSGTYRTTPTVDIADVHFAFWTDDFEGMVTRLERAGFSDALPEGDAKRMLLSRDSVAGFPQLYVLDPDLNTIEVNAAPM</sequence>
<comment type="caution">
    <text evidence="3">The sequence shown here is derived from an EMBL/GenBank/DDBJ whole genome shotgun (WGS) entry which is preliminary data.</text>
</comment>
<dbReference type="InterPro" id="IPR004360">
    <property type="entry name" value="Glyas_Fos-R_dOase_dom"/>
</dbReference>
<protein>
    <submittedName>
        <fullName evidence="3">Lactoylglutathione lyase</fullName>
    </submittedName>
</protein>
<dbReference type="InterPro" id="IPR018146">
    <property type="entry name" value="Glyoxalase_1_CS"/>
</dbReference>
<dbReference type="RefSeq" id="WP_160773908.1">
    <property type="nucleotide sequence ID" value="NZ_WUMV01000001.1"/>
</dbReference>
<evidence type="ECO:0000256" key="1">
    <source>
        <dbReference type="ARBA" id="ARBA00022723"/>
    </source>
</evidence>